<dbReference type="Gene3D" id="1.10.630.10">
    <property type="entry name" value="Cytochrome P450"/>
    <property type="match status" value="1"/>
</dbReference>
<dbReference type="EMBL" id="KZ613971">
    <property type="protein sequence ID" value="PMD29778.1"/>
    <property type="molecule type" value="Genomic_DNA"/>
</dbReference>
<sequence>MALLFHQNRTFLHLTPISAGILLVVVCWVLYSFYHAYATPLRNVPGPWYAKFTHLWLKVQVLGGRRVHYIHTLHQRYGSVVRISPTEIAVADFDSFREIHKIKSGYLKSPWYQEFGPPGVFSMVDPHQHAKRRQLLARGFSKSYLRQNWEHVVKEKAAMAVGKIRRDAERGSADVLKWWTFYTTDTVGHLSFGESFRMLEQEEKNTYIHVLESALMMSGIQTELPLLRFCKYLPIPSIQRLFTADDYLLDYGTRAISNAKGQEGHTSNVFSTILAESEKDGSALSSMDVNLEAGNFIVAGSDTTAITLTYLIWAVLKQPTLQRALESEVHGLAPGFTDADLEALPLLNAVIEETLRLYGAAPASLPRTTPAGGATLNGYLIPSGTTVSTQAYTIHRDSTLFPNPDVFDPSRFLQREKLSANAVAALHAFGAGSRVCLGVHLARMELRIAACLFFRECVGARLAGSCTDESMEMENYFLIAPKSHRCEITLAGRVS</sequence>
<feature type="transmembrane region" description="Helical" evidence="8">
    <location>
        <begin position="12"/>
        <end position="34"/>
    </location>
</feature>
<keyword evidence="8" id="KW-0812">Transmembrane</keyword>
<dbReference type="STRING" id="1149755.A0A2J6QU31"/>
<dbReference type="InterPro" id="IPR036396">
    <property type="entry name" value="Cyt_P450_sf"/>
</dbReference>
<evidence type="ECO:0000256" key="8">
    <source>
        <dbReference type="SAM" id="Phobius"/>
    </source>
</evidence>
<dbReference type="GO" id="GO:0005506">
    <property type="term" value="F:iron ion binding"/>
    <property type="evidence" value="ECO:0007669"/>
    <property type="project" value="InterPro"/>
</dbReference>
<dbReference type="GO" id="GO:0004497">
    <property type="term" value="F:monooxygenase activity"/>
    <property type="evidence" value="ECO:0007669"/>
    <property type="project" value="UniProtKB-KW"/>
</dbReference>
<dbReference type="InterPro" id="IPR017972">
    <property type="entry name" value="Cyt_P450_CS"/>
</dbReference>
<protein>
    <submittedName>
        <fullName evidence="9">Cytochrome P450</fullName>
    </submittedName>
</protein>
<comment type="cofactor">
    <cofactor evidence="1 6">
        <name>heme</name>
        <dbReference type="ChEBI" id="CHEBI:30413"/>
    </cofactor>
</comment>
<accession>A0A2J6QU31</accession>
<evidence type="ECO:0000256" key="3">
    <source>
        <dbReference type="ARBA" id="ARBA00022723"/>
    </source>
</evidence>
<evidence type="ECO:0000313" key="10">
    <source>
        <dbReference type="Proteomes" id="UP000235786"/>
    </source>
</evidence>
<evidence type="ECO:0000313" key="9">
    <source>
        <dbReference type="EMBL" id="PMD29778.1"/>
    </source>
</evidence>
<dbReference type="InterPro" id="IPR001128">
    <property type="entry name" value="Cyt_P450"/>
</dbReference>
<dbReference type="Proteomes" id="UP000235786">
    <property type="component" value="Unassembled WGS sequence"/>
</dbReference>
<keyword evidence="4 7" id="KW-0560">Oxidoreductase</keyword>
<dbReference type="PROSITE" id="PS00086">
    <property type="entry name" value="CYTOCHROME_P450"/>
    <property type="match status" value="1"/>
</dbReference>
<keyword evidence="6 7" id="KW-0349">Heme</keyword>
<evidence type="ECO:0000256" key="5">
    <source>
        <dbReference type="ARBA" id="ARBA00023004"/>
    </source>
</evidence>
<evidence type="ECO:0000256" key="6">
    <source>
        <dbReference type="PIRSR" id="PIRSR602401-1"/>
    </source>
</evidence>
<dbReference type="InterPro" id="IPR002401">
    <property type="entry name" value="Cyt_P450_E_grp-I"/>
</dbReference>
<feature type="binding site" description="axial binding residue" evidence="6">
    <location>
        <position position="436"/>
    </location>
    <ligand>
        <name>heme</name>
        <dbReference type="ChEBI" id="CHEBI:30413"/>
    </ligand>
    <ligandPart>
        <name>Fe</name>
        <dbReference type="ChEBI" id="CHEBI:18248"/>
    </ligandPart>
</feature>
<keyword evidence="5 6" id="KW-0408">Iron</keyword>
<dbReference type="PRINTS" id="PR00385">
    <property type="entry name" value="P450"/>
</dbReference>
<keyword evidence="10" id="KW-1185">Reference proteome</keyword>
<dbReference type="SUPFAM" id="SSF48264">
    <property type="entry name" value="Cytochrome P450"/>
    <property type="match status" value="1"/>
</dbReference>
<dbReference type="AlphaFoldDB" id="A0A2J6QU31"/>
<dbReference type="CDD" id="cd11059">
    <property type="entry name" value="CYP_fungal"/>
    <property type="match status" value="1"/>
</dbReference>
<dbReference type="FunFam" id="1.10.630.10:FF:000093">
    <property type="entry name" value="Cytochrome P450 monooxygenase"/>
    <property type="match status" value="1"/>
</dbReference>
<evidence type="ECO:0000256" key="4">
    <source>
        <dbReference type="ARBA" id="ARBA00023002"/>
    </source>
</evidence>
<name>A0A2J6QU31_HYAVF</name>
<dbReference type="OrthoDB" id="1470350at2759"/>
<dbReference type="GO" id="GO:0016705">
    <property type="term" value="F:oxidoreductase activity, acting on paired donors, with incorporation or reduction of molecular oxygen"/>
    <property type="evidence" value="ECO:0007669"/>
    <property type="project" value="InterPro"/>
</dbReference>
<dbReference type="InterPro" id="IPR050121">
    <property type="entry name" value="Cytochrome_P450_monoxygenase"/>
</dbReference>
<reference evidence="9 10" key="1">
    <citation type="submission" date="2016-04" db="EMBL/GenBank/DDBJ databases">
        <title>A degradative enzymes factory behind the ericoid mycorrhizal symbiosis.</title>
        <authorList>
            <consortium name="DOE Joint Genome Institute"/>
            <person name="Martino E."/>
            <person name="Morin E."/>
            <person name="Grelet G."/>
            <person name="Kuo A."/>
            <person name="Kohler A."/>
            <person name="Daghino S."/>
            <person name="Barry K."/>
            <person name="Choi C."/>
            <person name="Cichocki N."/>
            <person name="Clum A."/>
            <person name="Copeland A."/>
            <person name="Hainaut M."/>
            <person name="Haridas S."/>
            <person name="Labutti K."/>
            <person name="Lindquist E."/>
            <person name="Lipzen A."/>
            <person name="Khouja H.-R."/>
            <person name="Murat C."/>
            <person name="Ohm R."/>
            <person name="Olson A."/>
            <person name="Spatafora J."/>
            <person name="Veneault-Fourrey C."/>
            <person name="Henrissat B."/>
            <person name="Grigoriev I."/>
            <person name="Martin F."/>
            <person name="Perotto S."/>
        </authorList>
    </citation>
    <scope>NUCLEOTIDE SEQUENCE [LARGE SCALE GENOMIC DNA]</scope>
    <source>
        <strain evidence="9 10">F</strain>
    </source>
</reference>
<dbReference type="Pfam" id="PF00067">
    <property type="entry name" value="p450"/>
    <property type="match status" value="1"/>
</dbReference>
<evidence type="ECO:0000256" key="1">
    <source>
        <dbReference type="ARBA" id="ARBA00001971"/>
    </source>
</evidence>
<keyword evidence="8" id="KW-0472">Membrane</keyword>
<dbReference type="PANTHER" id="PTHR24305:SF96">
    <property type="entry name" value="CYTOCHROME P450 MONOOXYGENASE STCB-RELATED"/>
    <property type="match status" value="1"/>
</dbReference>
<keyword evidence="7" id="KW-0503">Monooxygenase</keyword>
<organism evidence="9 10">
    <name type="scientific">Hyaloscypha variabilis (strain UAMH 11265 / GT02V1 / F)</name>
    <name type="common">Meliniomyces variabilis</name>
    <dbReference type="NCBI Taxonomy" id="1149755"/>
    <lineage>
        <taxon>Eukaryota</taxon>
        <taxon>Fungi</taxon>
        <taxon>Dikarya</taxon>
        <taxon>Ascomycota</taxon>
        <taxon>Pezizomycotina</taxon>
        <taxon>Leotiomycetes</taxon>
        <taxon>Helotiales</taxon>
        <taxon>Hyaloscyphaceae</taxon>
        <taxon>Hyaloscypha</taxon>
        <taxon>Hyaloscypha variabilis</taxon>
    </lineage>
</organism>
<dbReference type="GO" id="GO:0020037">
    <property type="term" value="F:heme binding"/>
    <property type="evidence" value="ECO:0007669"/>
    <property type="project" value="InterPro"/>
</dbReference>
<evidence type="ECO:0000256" key="2">
    <source>
        <dbReference type="ARBA" id="ARBA00010617"/>
    </source>
</evidence>
<evidence type="ECO:0000256" key="7">
    <source>
        <dbReference type="RuleBase" id="RU000461"/>
    </source>
</evidence>
<dbReference type="PANTHER" id="PTHR24305">
    <property type="entry name" value="CYTOCHROME P450"/>
    <property type="match status" value="1"/>
</dbReference>
<comment type="similarity">
    <text evidence="2 7">Belongs to the cytochrome P450 family.</text>
</comment>
<keyword evidence="8" id="KW-1133">Transmembrane helix</keyword>
<keyword evidence="3 6" id="KW-0479">Metal-binding</keyword>
<dbReference type="PRINTS" id="PR00463">
    <property type="entry name" value="EP450I"/>
</dbReference>
<proteinExistence type="inferred from homology"/>
<gene>
    <name evidence="9" type="ORF">L207DRAFT_549679</name>
</gene>